<dbReference type="GO" id="GO:0005737">
    <property type="term" value="C:cytoplasm"/>
    <property type="evidence" value="ECO:0007669"/>
    <property type="project" value="TreeGrafter"/>
</dbReference>
<reference evidence="3" key="1">
    <citation type="submission" date="2015-08" db="EMBL/GenBank/DDBJ databases">
        <authorList>
            <person name="Babu N.S."/>
            <person name="Beckwith C.J."/>
            <person name="Beseler K.G."/>
            <person name="Brison A."/>
            <person name="Carone J.V."/>
            <person name="Caskin T.P."/>
            <person name="Diamond M."/>
            <person name="Durham M.E."/>
            <person name="Foxe J.M."/>
            <person name="Go M."/>
            <person name="Henderson B.A."/>
            <person name="Jones I.B."/>
            <person name="McGettigan J.A."/>
            <person name="Micheletti S.J."/>
            <person name="Nasrallah M.E."/>
            <person name="Ortiz D."/>
            <person name="Piller C.R."/>
            <person name="Privatt S.R."/>
            <person name="Schneider S.L."/>
            <person name="Sharp S."/>
            <person name="Smith T.C."/>
            <person name="Stanton J.D."/>
            <person name="Ullery H.E."/>
            <person name="Wilson R.J."/>
            <person name="Serrano M.G."/>
            <person name="Buck G."/>
            <person name="Lee V."/>
            <person name="Wang Y."/>
            <person name="Carvalho R."/>
            <person name="Voegtly L."/>
            <person name="Shi R."/>
            <person name="Duckworth R."/>
            <person name="Johnson A."/>
            <person name="Loviza R."/>
            <person name="Walstead R."/>
            <person name="Shah Z."/>
            <person name="Kiflezghi M."/>
            <person name="Wade K."/>
            <person name="Ball S.L."/>
            <person name="Bradley K.W."/>
            <person name="Asai D.J."/>
            <person name="Bowman C.A."/>
            <person name="Russell D.A."/>
            <person name="Pope W.H."/>
            <person name="Jacobs-Sera D."/>
            <person name="Hendrix R.W."/>
            <person name="Hatfull G.F."/>
        </authorList>
    </citation>
    <scope>NUCLEOTIDE SEQUENCE</scope>
</reference>
<evidence type="ECO:0000256" key="1">
    <source>
        <dbReference type="SAM" id="Coils"/>
    </source>
</evidence>
<accession>A0A1D2A8U0</accession>
<gene>
    <name evidence="2" type="ORF">g.50784</name>
    <name evidence="3" type="ORF">g.50913</name>
</gene>
<name>A0A1D2A8U0_AUXPR</name>
<evidence type="ECO:0000313" key="2">
    <source>
        <dbReference type="EMBL" id="JAT73057.1"/>
    </source>
</evidence>
<dbReference type="AlphaFoldDB" id="A0A1D2A8U0"/>
<dbReference type="EMBL" id="GDKF01005565">
    <property type="protein sequence ID" value="JAT73057.1"/>
    <property type="molecule type" value="Transcribed_RNA"/>
</dbReference>
<keyword evidence="1" id="KW-0175">Coiled coil</keyword>
<feature type="coiled-coil region" evidence="1">
    <location>
        <begin position="210"/>
        <end position="268"/>
    </location>
</feature>
<dbReference type="PANTHER" id="PTHR16306">
    <property type="entry name" value="TRANSLIN-ASSOCIATED FACTOR X-INTERACTING PROTEIN 1"/>
    <property type="match status" value="1"/>
</dbReference>
<evidence type="ECO:0000313" key="3">
    <source>
        <dbReference type="EMBL" id="JAT75355.1"/>
    </source>
</evidence>
<evidence type="ECO:0008006" key="4">
    <source>
        <dbReference type="Google" id="ProtNLM"/>
    </source>
</evidence>
<organism evidence="3">
    <name type="scientific">Auxenochlorella protothecoides</name>
    <name type="common">Green microalga</name>
    <name type="synonym">Chlorella protothecoides</name>
    <dbReference type="NCBI Taxonomy" id="3075"/>
    <lineage>
        <taxon>Eukaryota</taxon>
        <taxon>Viridiplantae</taxon>
        <taxon>Chlorophyta</taxon>
        <taxon>core chlorophytes</taxon>
        <taxon>Trebouxiophyceae</taxon>
        <taxon>Chlorellales</taxon>
        <taxon>Chlorellaceae</taxon>
        <taxon>Auxenochlorella</taxon>
    </lineage>
</organism>
<sequence length="841" mass="91380">MRDCPSPTESECAELAAIDAALLHHQGKGPAGPPSRRNLDLLHDWICAELAHFNATHGIRVCDSQIDFLVSSAQAAASILAQAAFQAVGLLEAWSPALAHHLAGLWSTAASCYTGVLLEIQAHCHDQATRARGAEMEAISLRAQLRQVQAMLEEQKAGLAGPLAGQRSAATLSERLDVPVLLKGDSTEALGKVTPTPDAAHAEASFCPTASEVEEERKTWQRRLAASRQETLDALRRLAEAEAGAEELSLLRSGLETAEAEREDAQDALRSCTPRPPPLLFQSRDDAEQERLLWSALKTAPAGLPTADLARWLLGGLPAAGDGTCGSLHTLPDLPDFADLRAVLEAGAGPSILTFLEAHHELAWGGDAGWGALPSPRYPLAADFFTASTAAGVSLPPELYGLLEHRGLTAEEVEGAILCSTQSTARRYAALHQAHVNLHAVCAAQAAQLEAQRQAELKRDIAKQKREEMSEKKHPIQDFVEVLAAQPEEAWATHLIGMGQSNDVPRLFRVTGKVRNKNMSKRETEKLVKEVWALRVQDPAVRVGKAPELVEFLFTMFQKRMGIMTAVTELAYSFLYGLWKYQWDADCELFLKILMGEVKEDVYFAQLQLQDSLKELLESLDRAQGAATGTLKKEDLRVALHAYFRVGLPGGKTLQRFDELMQALDEDQPGPSVQWATIFEEDREFNQGEFAESVRDQFLCERIEYFNALEEALYEEAGHAEECSVAHIARALMAMDSELSYRAASLLAAGVWGDSASELMSVKLAMKRVSRGTVKKGPKNRASSARASVLPGRLAGAASKGKSGLAPQKGARRGVDENVARALEAIRQSWLKGLSGNTNAG</sequence>
<dbReference type="EMBL" id="GDKF01003267">
    <property type="protein sequence ID" value="JAT75355.1"/>
    <property type="molecule type" value="Transcribed_RNA"/>
</dbReference>
<proteinExistence type="predicted"/>
<protein>
    <recommendedName>
        <fullName evidence="4">Translin-associated factor X-interacting protein 1</fullName>
    </recommendedName>
</protein>
<dbReference type="PANTHER" id="PTHR16306:SF0">
    <property type="entry name" value="TRANSLIN-ASSOCIATED FACTOR X-INTERACTING PROTEIN 1"/>
    <property type="match status" value="1"/>
</dbReference>